<proteinExistence type="inferred from homology"/>
<dbReference type="Proteomes" id="UP000249299">
    <property type="component" value="Unassembled WGS sequence"/>
</dbReference>
<dbReference type="InterPro" id="IPR036291">
    <property type="entry name" value="NAD(P)-bd_dom_sf"/>
</dbReference>
<reference evidence="2 3" key="1">
    <citation type="submission" date="2017-07" db="EMBL/GenBank/DDBJ databases">
        <title>Draft Genome Sequences of Select Purple Nonsulfur Bacteria.</title>
        <authorList>
            <person name="Lasarre B."/>
            <person name="Mckinlay J.B."/>
        </authorList>
    </citation>
    <scope>NUCLEOTIDE SEQUENCE [LARGE SCALE GENOMIC DNA]</scope>
    <source>
        <strain evidence="2 3">DSM 11290</strain>
    </source>
</reference>
<evidence type="ECO:0000256" key="1">
    <source>
        <dbReference type="ARBA" id="ARBA00006484"/>
    </source>
</evidence>
<dbReference type="Gene3D" id="3.40.50.720">
    <property type="entry name" value="NAD(P)-binding Rossmann-like Domain"/>
    <property type="match status" value="1"/>
</dbReference>
<sequence>MDMQQKRKSVLITGAGSGIGRAAALRFNAEGYGVCLFDIKEAAIKEVAAELNPGVGSLCLTGSVTELSDMTDAVAATRDMFGTLDCIVTSAGVVKVEPAVDADPDFFRKTMEINVMGTWFTAQAAGRVMIEQGFGAIVMIGSVYGSGGAPQRTAYCASKGAVHNLVRSLAVEWGPSGVRVNAVAPTGVRTPMVQDLIDRGIYDLAGVEGRAPLRRLAEPEEVAAACYFLASDEARMTTGTILPVDGGWIANGYTLGKRD</sequence>
<dbReference type="NCBIfam" id="NF005559">
    <property type="entry name" value="PRK07231.1"/>
    <property type="match status" value="1"/>
</dbReference>
<comment type="caution">
    <text evidence="2">The sequence shown here is derived from an EMBL/GenBank/DDBJ whole genome shotgun (WGS) entry which is preliminary data.</text>
</comment>
<dbReference type="PRINTS" id="PR00080">
    <property type="entry name" value="SDRFAMILY"/>
</dbReference>
<dbReference type="SUPFAM" id="SSF51735">
    <property type="entry name" value="NAD(P)-binding Rossmann-fold domains"/>
    <property type="match status" value="1"/>
</dbReference>
<dbReference type="PANTHER" id="PTHR42760">
    <property type="entry name" value="SHORT-CHAIN DEHYDROGENASES/REDUCTASES FAMILY MEMBER"/>
    <property type="match status" value="1"/>
</dbReference>
<dbReference type="InterPro" id="IPR020904">
    <property type="entry name" value="Sc_DH/Rdtase_CS"/>
</dbReference>
<dbReference type="PROSITE" id="PS00061">
    <property type="entry name" value="ADH_SHORT"/>
    <property type="match status" value="1"/>
</dbReference>
<dbReference type="FunFam" id="3.40.50.720:FF:000084">
    <property type="entry name" value="Short-chain dehydrogenase reductase"/>
    <property type="match status" value="1"/>
</dbReference>
<dbReference type="AlphaFoldDB" id="A0A327JWG2"/>
<dbReference type="InterPro" id="IPR002347">
    <property type="entry name" value="SDR_fam"/>
</dbReference>
<gene>
    <name evidence="2" type="ORF">CH339_03070</name>
</gene>
<dbReference type="Pfam" id="PF13561">
    <property type="entry name" value="adh_short_C2"/>
    <property type="match status" value="1"/>
</dbReference>
<accession>A0A327JWG2</accession>
<name>A0A327JWG2_9HYPH</name>
<dbReference type="GO" id="GO:0016616">
    <property type="term" value="F:oxidoreductase activity, acting on the CH-OH group of donors, NAD or NADP as acceptor"/>
    <property type="evidence" value="ECO:0007669"/>
    <property type="project" value="TreeGrafter"/>
</dbReference>
<comment type="similarity">
    <text evidence="1">Belongs to the short-chain dehydrogenases/reductases (SDR) family.</text>
</comment>
<evidence type="ECO:0000313" key="2">
    <source>
        <dbReference type="EMBL" id="RAI29282.1"/>
    </source>
</evidence>
<dbReference type="PRINTS" id="PR00081">
    <property type="entry name" value="GDHRDH"/>
</dbReference>
<keyword evidence="3" id="KW-1185">Reference proteome</keyword>
<dbReference type="EMBL" id="NPEV01000004">
    <property type="protein sequence ID" value="RAI29282.1"/>
    <property type="molecule type" value="Genomic_DNA"/>
</dbReference>
<organism evidence="2 3">
    <name type="scientific">Rhodobium orientis</name>
    <dbReference type="NCBI Taxonomy" id="34017"/>
    <lineage>
        <taxon>Bacteria</taxon>
        <taxon>Pseudomonadati</taxon>
        <taxon>Pseudomonadota</taxon>
        <taxon>Alphaproteobacteria</taxon>
        <taxon>Hyphomicrobiales</taxon>
        <taxon>Rhodobiaceae</taxon>
        <taxon>Rhodobium</taxon>
    </lineage>
</organism>
<evidence type="ECO:0000313" key="3">
    <source>
        <dbReference type="Proteomes" id="UP000249299"/>
    </source>
</evidence>
<evidence type="ECO:0008006" key="4">
    <source>
        <dbReference type="Google" id="ProtNLM"/>
    </source>
</evidence>
<protein>
    <recommendedName>
        <fullName evidence="4">Short-chain dehydrogenase</fullName>
    </recommendedName>
</protein>
<dbReference type="CDD" id="cd05233">
    <property type="entry name" value="SDR_c"/>
    <property type="match status" value="1"/>
</dbReference>